<feature type="region of interest" description="Disordered" evidence="1">
    <location>
        <begin position="1"/>
        <end position="33"/>
    </location>
</feature>
<evidence type="ECO:0000313" key="2">
    <source>
        <dbReference type="EMBL" id="KAF6734365.1"/>
    </source>
</evidence>
<proteinExistence type="predicted"/>
<reference evidence="2" key="1">
    <citation type="journal article" name="BMC Genomics">
        <title>Long-read sequencing and de novo genome assembly of marine medaka (Oryzias melastigma).</title>
        <authorList>
            <person name="Liang P."/>
            <person name="Saqib H.S.A."/>
            <person name="Ni X."/>
            <person name="Shen Y."/>
        </authorList>
    </citation>
    <scope>NUCLEOTIDE SEQUENCE</scope>
    <source>
        <strain evidence="2">Bigg-433</strain>
    </source>
</reference>
<dbReference type="AlphaFoldDB" id="A0A834KWR8"/>
<protein>
    <submittedName>
        <fullName evidence="2">Uncharacterized protein</fullName>
    </submittedName>
</protein>
<gene>
    <name evidence="2" type="ORF">FQA47_010088</name>
</gene>
<feature type="region of interest" description="Disordered" evidence="1">
    <location>
        <begin position="57"/>
        <end position="82"/>
    </location>
</feature>
<accession>A0A834KWR8</accession>
<dbReference type="EMBL" id="WKFB01000135">
    <property type="protein sequence ID" value="KAF6734365.1"/>
    <property type="molecule type" value="Genomic_DNA"/>
</dbReference>
<organism evidence="2 3">
    <name type="scientific">Oryzias melastigma</name>
    <name type="common">Marine medaka</name>
    <dbReference type="NCBI Taxonomy" id="30732"/>
    <lineage>
        <taxon>Eukaryota</taxon>
        <taxon>Metazoa</taxon>
        <taxon>Chordata</taxon>
        <taxon>Craniata</taxon>
        <taxon>Vertebrata</taxon>
        <taxon>Euteleostomi</taxon>
        <taxon>Actinopterygii</taxon>
        <taxon>Neopterygii</taxon>
        <taxon>Teleostei</taxon>
        <taxon>Neoteleostei</taxon>
        <taxon>Acanthomorphata</taxon>
        <taxon>Ovalentaria</taxon>
        <taxon>Atherinomorphae</taxon>
        <taxon>Beloniformes</taxon>
        <taxon>Adrianichthyidae</taxon>
        <taxon>Oryziinae</taxon>
        <taxon>Oryzias</taxon>
    </lineage>
</organism>
<name>A0A834KWR8_ORYME</name>
<evidence type="ECO:0000256" key="1">
    <source>
        <dbReference type="SAM" id="MobiDB-lite"/>
    </source>
</evidence>
<evidence type="ECO:0000313" key="3">
    <source>
        <dbReference type="Proteomes" id="UP000646548"/>
    </source>
</evidence>
<comment type="caution">
    <text evidence="2">The sequence shown here is derived from an EMBL/GenBank/DDBJ whole genome shotgun (WGS) entry which is preliminary data.</text>
</comment>
<sequence>MPYSREEQCSRGFTEEPSTLQRLPGRGAVTRNSPPHRQRLLCLLCCVRAVRSPPACLPARTQHRGLSHTEQPQSSAEHTRMR</sequence>
<dbReference type="Proteomes" id="UP000646548">
    <property type="component" value="Unassembled WGS sequence"/>
</dbReference>